<accession>B3SDD9</accession>
<dbReference type="PANTHER" id="PTHR33539:SF1">
    <property type="entry name" value="UPF0764 PROTEIN C16ORF89"/>
    <property type="match status" value="1"/>
</dbReference>
<dbReference type="CTD" id="6759465"/>
<dbReference type="Proteomes" id="UP000009022">
    <property type="component" value="Unassembled WGS sequence"/>
</dbReference>
<dbReference type="Pfam" id="PF15882">
    <property type="entry name" value="DUF4735"/>
    <property type="match status" value="1"/>
</dbReference>
<dbReference type="OrthoDB" id="5949187at2759"/>
<dbReference type="InParanoid" id="B3SDD9"/>
<dbReference type="AlphaFoldDB" id="B3SDD9"/>
<sequence length="333" mass="38194">MDIKKKRTFKISLVSFTPLLLALPIFSVAVSNTITSSSYSPPTYNQMMHALENLLQYYERNAEHIIVDAYYGLKVTTANDTFIVYSSIRHVALIQQTIHSYENGKSKLEEKQIDRLKQIYQDALRISKRIEETSGRNSSAYMKHSKMLHTSFPFPERLAKLELVKDTPNNSGNSSIDFIKISDQCLWDMMGGGLRHPPVCTINDSCWRGLTDFSTEGYIITHQFLLIFVGEQFNCTEKMNQLSQNLGGIEKVKQALCTRIYYQMTKALEKGLVTGKMQDLFIEQIYICGGTGGYQQFLRPEFLSMILKWRTKDGCFSPYHGQYISLHPKLARK</sequence>
<dbReference type="KEGG" id="tad:TRIADDRAFT_62295"/>
<dbReference type="GeneID" id="6759465"/>
<reference evidence="1 2" key="1">
    <citation type="journal article" date="2008" name="Nature">
        <title>The Trichoplax genome and the nature of placozoans.</title>
        <authorList>
            <person name="Srivastava M."/>
            <person name="Begovic E."/>
            <person name="Chapman J."/>
            <person name="Putnam N.H."/>
            <person name="Hellsten U."/>
            <person name="Kawashima T."/>
            <person name="Kuo A."/>
            <person name="Mitros T."/>
            <person name="Salamov A."/>
            <person name="Carpenter M.L."/>
            <person name="Signorovitch A.Y."/>
            <person name="Moreno M.A."/>
            <person name="Kamm K."/>
            <person name="Grimwood J."/>
            <person name="Schmutz J."/>
            <person name="Shapiro H."/>
            <person name="Grigoriev I.V."/>
            <person name="Buss L.W."/>
            <person name="Schierwater B."/>
            <person name="Dellaporta S.L."/>
            <person name="Rokhsar D.S."/>
        </authorList>
    </citation>
    <scope>NUCLEOTIDE SEQUENCE [LARGE SCALE GENOMIC DNA]</scope>
    <source>
        <strain evidence="1 2">Grell-BS-1999</strain>
    </source>
</reference>
<dbReference type="HOGENOM" id="CLU_052097_0_0_1"/>
<organism evidence="1 2">
    <name type="scientific">Trichoplax adhaerens</name>
    <name type="common">Trichoplax reptans</name>
    <dbReference type="NCBI Taxonomy" id="10228"/>
    <lineage>
        <taxon>Eukaryota</taxon>
        <taxon>Metazoa</taxon>
        <taxon>Placozoa</taxon>
        <taxon>Uniplacotomia</taxon>
        <taxon>Trichoplacea</taxon>
        <taxon>Trichoplacidae</taxon>
        <taxon>Trichoplax</taxon>
    </lineage>
</organism>
<dbReference type="PANTHER" id="PTHR33539">
    <property type="entry name" value="UPF0764 PROTEIN C16ORF89"/>
    <property type="match status" value="1"/>
</dbReference>
<evidence type="ECO:0000313" key="1">
    <source>
        <dbReference type="EMBL" id="EDV19255.1"/>
    </source>
</evidence>
<dbReference type="RefSeq" id="XP_002118252.1">
    <property type="nucleotide sequence ID" value="XM_002118216.1"/>
</dbReference>
<dbReference type="EMBL" id="DS985278">
    <property type="protein sequence ID" value="EDV19255.1"/>
    <property type="molecule type" value="Genomic_DNA"/>
</dbReference>
<keyword evidence="2" id="KW-1185">Reference proteome</keyword>
<dbReference type="eggNOG" id="ENOG502RBYN">
    <property type="taxonomic scope" value="Eukaryota"/>
</dbReference>
<proteinExistence type="predicted"/>
<name>B3SDD9_TRIAD</name>
<gene>
    <name evidence="1" type="ORF">TRIADDRAFT_62295</name>
</gene>
<dbReference type="PhylomeDB" id="B3SDD9"/>
<dbReference type="InterPro" id="IPR031751">
    <property type="entry name" value="DUF4735"/>
</dbReference>
<protein>
    <submittedName>
        <fullName evidence="1">Uncharacterized protein</fullName>
    </submittedName>
</protein>
<evidence type="ECO:0000313" key="2">
    <source>
        <dbReference type="Proteomes" id="UP000009022"/>
    </source>
</evidence>